<reference evidence="1 2" key="1">
    <citation type="submission" date="2024-09" db="EMBL/GenBank/DDBJ databases">
        <authorList>
            <person name="Sun Q."/>
            <person name="Mori K."/>
        </authorList>
    </citation>
    <scope>NUCLEOTIDE SEQUENCE [LARGE SCALE GENOMIC DNA]</scope>
    <source>
        <strain evidence="1 2">JCM 4557</strain>
    </source>
</reference>
<evidence type="ECO:0000313" key="1">
    <source>
        <dbReference type="EMBL" id="MFC0843430.1"/>
    </source>
</evidence>
<dbReference type="RefSeq" id="WP_394317207.1">
    <property type="nucleotide sequence ID" value="NZ_JBHMQV010000007.1"/>
</dbReference>
<keyword evidence="2" id="KW-1185">Reference proteome</keyword>
<evidence type="ECO:0000313" key="2">
    <source>
        <dbReference type="Proteomes" id="UP001589887"/>
    </source>
</evidence>
<organism evidence="1 2">
    <name type="scientific">Streptomyces noboritoensis</name>
    <dbReference type="NCBI Taxonomy" id="67337"/>
    <lineage>
        <taxon>Bacteria</taxon>
        <taxon>Bacillati</taxon>
        <taxon>Actinomycetota</taxon>
        <taxon>Actinomycetes</taxon>
        <taxon>Kitasatosporales</taxon>
        <taxon>Streptomycetaceae</taxon>
        <taxon>Streptomyces</taxon>
    </lineage>
</organism>
<comment type="caution">
    <text evidence="1">The sequence shown here is derived from an EMBL/GenBank/DDBJ whole genome shotgun (WGS) entry which is preliminary data.</text>
</comment>
<accession>A0ABV6TCC7</accession>
<dbReference type="Proteomes" id="UP001589887">
    <property type="component" value="Unassembled WGS sequence"/>
</dbReference>
<gene>
    <name evidence="1" type="ORF">ACFH04_06740</name>
</gene>
<dbReference type="EMBL" id="JBHMQV010000007">
    <property type="protein sequence ID" value="MFC0843430.1"/>
    <property type="molecule type" value="Genomic_DNA"/>
</dbReference>
<protein>
    <submittedName>
        <fullName evidence="1">Uncharacterized protein</fullName>
    </submittedName>
</protein>
<proteinExistence type="predicted"/>
<name>A0ABV6TCC7_9ACTN</name>
<sequence>MQKGLAMATFGHITPERCAQLGRALTSAGLPWQDNGHQNRPEFLTYTATDPHGRRWTISPATSNQITPSKPASLWQACCTENSHSSPVSSARAVAEYIRDLPA</sequence>